<gene>
    <name evidence="1" type="ORF">SAMN04487904_104343</name>
</gene>
<keyword evidence="2" id="KW-1185">Reference proteome</keyword>
<accession>A0A1I6ZGS2</accession>
<dbReference type="PROSITE" id="PS51318">
    <property type="entry name" value="TAT"/>
    <property type="match status" value="1"/>
</dbReference>
<dbReference type="AlphaFoldDB" id="A0A1I6ZGS2"/>
<proteinExistence type="predicted"/>
<dbReference type="STRING" id="995060.SAMN04487904_104343"/>
<dbReference type="Proteomes" id="UP000199165">
    <property type="component" value="Unassembled WGS sequence"/>
</dbReference>
<evidence type="ECO:0000313" key="2">
    <source>
        <dbReference type="Proteomes" id="UP000199165"/>
    </source>
</evidence>
<evidence type="ECO:0000313" key="1">
    <source>
        <dbReference type="EMBL" id="SFT61869.1"/>
    </source>
</evidence>
<evidence type="ECO:0008006" key="3">
    <source>
        <dbReference type="Google" id="ProtNLM"/>
    </source>
</evidence>
<dbReference type="InterPro" id="IPR006311">
    <property type="entry name" value="TAT_signal"/>
</dbReference>
<organism evidence="1 2">
    <name type="scientific">Actinopolyspora righensis</name>
    <dbReference type="NCBI Taxonomy" id="995060"/>
    <lineage>
        <taxon>Bacteria</taxon>
        <taxon>Bacillati</taxon>
        <taxon>Actinomycetota</taxon>
        <taxon>Actinomycetes</taxon>
        <taxon>Actinopolysporales</taxon>
        <taxon>Actinopolysporaceae</taxon>
        <taxon>Actinopolyspora</taxon>
        <taxon>Actinopolyspora alba group</taxon>
    </lineage>
</organism>
<protein>
    <recommendedName>
        <fullName evidence="3">D-alanyl-D-alanine carboxypeptidase</fullName>
    </recommendedName>
</protein>
<dbReference type="EMBL" id="FPAT01000004">
    <property type="protein sequence ID" value="SFT61869.1"/>
    <property type="molecule type" value="Genomic_DNA"/>
</dbReference>
<name>A0A1I6ZGS2_9ACTN</name>
<sequence>MNDHVSDPSLSRRSLLASGTGLVGGAVLWASGLTPSAHAAVTEPGVWNSGRSANGWPVLGGTMRARSVPTHTIEGSDASVALLSGDAAVVLLHAARRFHYEVEELDPDDVVGHTTSRKVAASYESNYLSGTALAIQPDQFPVGAGDGLFPAQVATVREILNDCEGVLRWGGDERMPKQGHFQIEVGPGDGRLRKVADKLRRWNEAPCRGAGTD</sequence>
<reference evidence="2" key="1">
    <citation type="submission" date="2016-10" db="EMBL/GenBank/DDBJ databases">
        <authorList>
            <person name="Varghese N."/>
            <person name="Submissions S."/>
        </authorList>
    </citation>
    <scope>NUCLEOTIDE SEQUENCE [LARGE SCALE GENOMIC DNA]</scope>
    <source>
        <strain evidence="2">DSM 45501</strain>
    </source>
</reference>